<keyword evidence="3" id="KW-0813">Transport</keyword>
<dbReference type="GO" id="GO:0015833">
    <property type="term" value="P:peptide transport"/>
    <property type="evidence" value="ECO:0007669"/>
    <property type="project" value="TreeGrafter"/>
</dbReference>
<dbReference type="Gene3D" id="3.90.76.10">
    <property type="entry name" value="Dipeptide-binding Protein, Domain 1"/>
    <property type="match status" value="1"/>
</dbReference>
<dbReference type="Pfam" id="PF00496">
    <property type="entry name" value="SBP_bac_5"/>
    <property type="match status" value="1"/>
</dbReference>
<dbReference type="PANTHER" id="PTHR30290">
    <property type="entry name" value="PERIPLASMIC BINDING COMPONENT OF ABC TRANSPORTER"/>
    <property type="match status" value="1"/>
</dbReference>
<accession>A0A4R5LVM8</accession>
<name>A0A4R5LVM8_9GAMM</name>
<dbReference type="PIRSF" id="PIRSF002741">
    <property type="entry name" value="MppA"/>
    <property type="match status" value="1"/>
</dbReference>
<dbReference type="Proteomes" id="UP000295554">
    <property type="component" value="Unassembled WGS sequence"/>
</dbReference>
<comment type="caution">
    <text evidence="6">The sequence shown here is derived from an EMBL/GenBank/DDBJ whole genome shotgun (WGS) entry which is preliminary data.</text>
</comment>
<dbReference type="GO" id="GO:0030288">
    <property type="term" value="C:outer membrane-bounded periplasmic space"/>
    <property type="evidence" value="ECO:0007669"/>
    <property type="project" value="UniProtKB-ARBA"/>
</dbReference>
<comment type="subcellular location">
    <subcellularLocation>
        <location evidence="1">Cell envelope</location>
    </subcellularLocation>
</comment>
<dbReference type="InterPro" id="IPR030678">
    <property type="entry name" value="Peptide/Ni-bd"/>
</dbReference>
<evidence type="ECO:0000256" key="4">
    <source>
        <dbReference type="ARBA" id="ARBA00022729"/>
    </source>
</evidence>
<feature type="domain" description="Solute-binding protein family 5" evidence="5">
    <location>
        <begin position="83"/>
        <end position="464"/>
    </location>
</feature>
<sequence>MATDNSATRWVGPLLAALLALCVGSCGFNESNVAAGNRDGVFHFGNGTEPQSIDPHVMSGSPEVNIARALFEGLVTRHPHTMEMVPGVAERWDISEDGKVYTFYLNPRARWSNRDPVTAEDFRWSLHRSLHPQLGNQLAYTLFGIVGAQDFATGRNTDPESVGIDVLDDLTLRIRLNNPDPYFLSTMGTYPTYPVHRATVEAHGQWTDRFAQWTRVGNFVGNGPFVLSEWKLNRRLVVTRSETYWDREKVTLNAVVFHPIESATAEEKMFRAGQLHFTQLVPLSKIPGYQAMDNSPYQQHRWQGTYFLQLNVRRDPLDDKRVRQALALATDRQKIVNTVLLKTEVPNSALVPVNTPGYQSPPAPDYDPQRARQLLAAAGYPGGEGWPGMEFVFNTSENHRKIAVVLQQMWQEALGISITLANQEWKVYLDTINEGDYTLSRMGWIASNLDPATYLNIFTSESGINRTGFSNARYDEIMLELAPAEADPEKRNALMREAEAILLEEVPLLPLYTYNSKHLVQPSVKGAPPNVLDVQNYKYISLDPAIPVWKGEG</sequence>
<proteinExistence type="inferred from homology"/>
<gene>
    <name evidence="6" type="ORF">E2F43_04320</name>
</gene>
<comment type="similarity">
    <text evidence="2">Belongs to the bacterial solute-binding protein 5 family.</text>
</comment>
<dbReference type="PANTHER" id="PTHR30290:SF10">
    <property type="entry name" value="PERIPLASMIC OLIGOPEPTIDE-BINDING PROTEIN-RELATED"/>
    <property type="match status" value="1"/>
</dbReference>
<dbReference type="Gene3D" id="3.40.190.10">
    <property type="entry name" value="Periplasmic binding protein-like II"/>
    <property type="match status" value="1"/>
</dbReference>
<evidence type="ECO:0000256" key="3">
    <source>
        <dbReference type="ARBA" id="ARBA00022448"/>
    </source>
</evidence>
<dbReference type="GO" id="GO:0043190">
    <property type="term" value="C:ATP-binding cassette (ABC) transporter complex"/>
    <property type="evidence" value="ECO:0007669"/>
    <property type="project" value="InterPro"/>
</dbReference>
<dbReference type="InterPro" id="IPR039424">
    <property type="entry name" value="SBP_5"/>
</dbReference>
<reference evidence="6 7" key="1">
    <citation type="submission" date="2019-03" db="EMBL/GenBank/DDBJ databases">
        <title>Seongchinamella monodicae gen. nov., sp. nov., a novel member of the Gammaproteobacteria isolated from a tidal mudflat of beach.</title>
        <authorList>
            <person name="Yang H.G."/>
            <person name="Kang J.W."/>
            <person name="Lee S.D."/>
        </authorList>
    </citation>
    <scope>NUCLEOTIDE SEQUENCE [LARGE SCALE GENOMIC DNA]</scope>
    <source>
        <strain evidence="6 7">GH4-78</strain>
    </source>
</reference>
<organism evidence="6 7">
    <name type="scientific">Seongchinamella unica</name>
    <dbReference type="NCBI Taxonomy" id="2547392"/>
    <lineage>
        <taxon>Bacteria</taxon>
        <taxon>Pseudomonadati</taxon>
        <taxon>Pseudomonadota</taxon>
        <taxon>Gammaproteobacteria</taxon>
        <taxon>Cellvibrionales</taxon>
        <taxon>Halieaceae</taxon>
        <taxon>Seongchinamella</taxon>
    </lineage>
</organism>
<dbReference type="SUPFAM" id="SSF53850">
    <property type="entry name" value="Periplasmic binding protein-like II"/>
    <property type="match status" value="1"/>
</dbReference>
<dbReference type="Gene3D" id="3.10.105.10">
    <property type="entry name" value="Dipeptide-binding Protein, Domain 3"/>
    <property type="match status" value="1"/>
</dbReference>
<keyword evidence="7" id="KW-1185">Reference proteome</keyword>
<dbReference type="CDD" id="cd08504">
    <property type="entry name" value="PBP2_OppA"/>
    <property type="match status" value="1"/>
</dbReference>
<evidence type="ECO:0000256" key="1">
    <source>
        <dbReference type="ARBA" id="ARBA00004196"/>
    </source>
</evidence>
<dbReference type="GO" id="GO:1904680">
    <property type="term" value="F:peptide transmembrane transporter activity"/>
    <property type="evidence" value="ECO:0007669"/>
    <property type="project" value="TreeGrafter"/>
</dbReference>
<evidence type="ECO:0000259" key="5">
    <source>
        <dbReference type="Pfam" id="PF00496"/>
    </source>
</evidence>
<dbReference type="OrthoDB" id="9801912at2"/>
<dbReference type="InterPro" id="IPR000914">
    <property type="entry name" value="SBP_5_dom"/>
</dbReference>
<evidence type="ECO:0000256" key="2">
    <source>
        <dbReference type="ARBA" id="ARBA00005695"/>
    </source>
</evidence>
<evidence type="ECO:0000313" key="7">
    <source>
        <dbReference type="Proteomes" id="UP000295554"/>
    </source>
</evidence>
<dbReference type="EMBL" id="SMSE01000001">
    <property type="protein sequence ID" value="TDG15462.1"/>
    <property type="molecule type" value="Genomic_DNA"/>
</dbReference>
<evidence type="ECO:0000313" key="6">
    <source>
        <dbReference type="EMBL" id="TDG15462.1"/>
    </source>
</evidence>
<protein>
    <submittedName>
        <fullName evidence="6">Peptide ABC transporter substrate-binding protein</fullName>
    </submittedName>
</protein>
<keyword evidence="4" id="KW-0732">Signal</keyword>
<dbReference type="FunFam" id="3.10.105.10:FF:000001">
    <property type="entry name" value="Oligopeptide ABC transporter, oligopeptide-binding protein"/>
    <property type="match status" value="1"/>
</dbReference>
<dbReference type="RefSeq" id="WP_133209910.1">
    <property type="nucleotide sequence ID" value="NZ_SMSE01000001.1"/>
</dbReference>
<dbReference type="AlphaFoldDB" id="A0A4R5LVM8"/>